<dbReference type="EnsemblPlants" id="Pp3c15_7030V3.1">
    <property type="protein sequence ID" value="PAC:32928335.CDS.1"/>
    <property type="gene ID" value="Pp3c15_7030"/>
</dbReference>
<feature type="region of interest" description="Disordered" evidence="1">
    <location>
        <begin position="1"/>
        <end position="217"/>
    </location>
</feature>
<dbReference type="Gramene" id="Pp3c15_7030V3.1">
    <property type="protein sequence ID" value="PAC:32928335.CDS.1"/>
    <property type="gene ID" value="Pp3c15_7030"/>
</dbReference>
<reference evidence="3" key="3">
    <citation type="submission" date="2020-12" db="UniProtKB">
        <authorList>
            <consortium name="EnsemblPlants"/>
        </authorList>
    </citation>
    <scope>IDENTIFICATION</scope>
</reference>
<gene>
    <name evidence="3" type="primary">LOC112292417</name>
    <name evidence="2" type="ORF">PHYPA_019441</name>
</gene>
<dbReference type="Proteomes" id="UP000006727">
    <property type="component" value="Chromosome 15"/>
</dbReference>
<reference evidence="2 4" key="2">
    <citation type="journal article" date="2018" name="Plant J.">
        <title>The Physcomitrella patens chromosome-scale assembly reveals moss genome structure and evolution.</title>
        <authorList>
            <person name="Lang D."/>
            <person name="Ullrich K.K."/>
            <person name="Murat F."/>
            <person name="Fuchs J."/>
            <person name="Jenkins J."/>
            <person name="Haas F.B."/>
            <person name="Piednoel M."/>
            <person name="Gundlach H."/>
            <person name="Van Bel M."/>
            <person name="Meyberg R."/>
            <person name="Vives C."/>
            <person name="Morata J."/>
            <person name="Symeonidi A."/>
            <person name="Hiss M."/>
            <person name="Muchero W."/>
            <person name="Kamisugi Y."/>
            <person name="Saleh O."/>
            <person name="Blanc G."/>
            <person name="Decker E.L."/>
            <person name="van Gessel N."/>
            <person name="Grimwood J."/>
            <person name="Hayes R.D."/>
            <person name="Graham S.W."/>
            <person name="Gunter L.E."/>
            <person name="McDaniel S.F."/>
            <person name="Hoernstein S.N.W."/>
            <person name="Larsson A."/>
            <person name="Li F.W."/>
            <person name="Perroud P.F."/>
            <person name="Phillips J."/>
            <person name="Ranjan P."/>
            <person name="Rokshar D.S."/>
            <person name="Rothfels C.J."/>
            <person name="Schneider L."/>
            <person name="Shu S."/>
            <person name="Stevenson D.W."/>
            <person name="Thummler F."/>
            <person name="Tillich M."/>
            <person name="Villarreal Aguilar J.C."/>
            <person name="Widiez T."/>
            <person name="Wong G.K."/>
            <person name="Wymore A."/>
            <person name="Zhang Y."/>
            <person name="Zimmer A.D."/>
            <person name="Quatrano R.S."/>
            <person name="Mayer K.F.X."/>
            <person name="Goodstein D."/>
            <person name="Casacuberta J.M."/>
            <person name="Vandepoele K."/>
            <person name="Reski R."/>
            <person name="Cuming A.C."/>
            <person name="Tuskan G.A."/>
            <person name="Maumus F."/>
            <person name="Salse J."/>
            <person name="Schmutz J."/>
            <person name="Rensing S.A."/>
        </authorList>
    </citation>
    <scope>NUCLEOTIDE SEQUENCE [LARGE SCALE GENOMIC DNA]</scope>
    <source>
        <strain evidence="3 4">cv. Gransden 2004</strain>
    </source>
</reference>
<proteinExistence type="predicted"/>
<sequence length="217" mass="23181">MSEDKKKMLQAMAAKRKADNEAGGRKKPKEVAVERAVPGRKDVKGLGGGKVQKSSQPISMGKVKAKPTAKKKVETKWDSASDTSEEEDVSGESEEDEDDAGDEDSEDSGAPKKSAKRPAAKPAIKSSSAKKGKAVVPTHSKDSKGKGKMKGKKKADSDDSDAENGAEDDDSDLSEDPLDEVNPDNILPSRTRRRTAQPVSYDFGSGDLDEDDDSDDE</sequence>
<dbReference type="EMBL" id="ABEU02000015">
    <property type="protein sequence ID" value="PNR39163.1"/>
    <property type="molecule type" value="Genomic_DNA"/>
</dbReference>
<dbReference type="OMA" id="AKTHMSK"/>
<feature type="compositionally biased region" description="Acidic residues" evidence="1">
    <location>
        <begin position="207"/>
        <end position="217"/>
    </location>
</feature>
<dbReference type="RefSeq" id="XP_024396643.1">
    <property type="nucleotide sequence ID" value="XM_024540875.2"/>
</dbReference>
<evidence type="ECO:0000313" key="2">
    <source>
        <dbReference type="EMBL" id="PNR39163.1"/>
    </source>
</evidence>
<feature type="compositionally biased region" description="Acidic residues" evidence="1">
    <location>
        <begin position="158"/>
        <end position="182"/>
    </location>
</feature>
<dbReference type="Gramene" id="Pp3c15_7030V3.2">
    <property type="protein sequence ID" value="PAC:32928336.CDS.1"/>
    <property type="gene ID" value="Pp3c15_7030"/>
</dbReference>
<dbReference type="AlphaFoldDB" id="A0A2K1JCA8"/>
<name>A0A2K1JCA8_PHYPA</name>
<evidence type="ECO:0000313" key="4">
    <source>
        <dbReference type="Proteomes" id="UP000006727"/>
    </source>
</evidence>
<dbReference type="PANTHER" id="PTHR36899">
    <property type="entry name" value="OS04G0395700 PROTEIN"/>
    <property type="match status" value="1"/>
</dbReference>
<organism evidence="2">
    <name type="scientific">Physcomitrium patens</name>
    <name type="common">Spreading-leaved earth moss</name>
    <name type="synonym">Physcomitrella patens</name>
    <dbReference type="NCBI Taxonomy" id="3218"/>
    <lineage>
        <taxon>Eukaryota</taxon>
        <taxon>Viridiplantae</taxon>
        <taxon>Streptophyta</taxon>
        <taxon>Embryophyta</taxon>
        <taxon>Bryophyta</taxon>
        <taxon>Bryophytina</taxon>
        <taxon>Bryopsida</taxon>
        <taxon>Funariidae</taxon>
        <taxon>Funariales</taxon>
        <taxon>Funariaceae</taxon>
        <taxon>Physcomitrium</taxon>
    </lineage>
</organism>
<dbReference type="PANTHER" id="PTHR36899:SF3">
    <property type="entry name" value="F13K23.8 PROTEIN"/>
    <property type="match status" value="1"/>
</dbReference>
<dbReference type="EnsemblPlants" id="Pp3c15_7030V3.2">
    <property type="protein sequence ID" value="PAC:32928336.CDS.1"/>
    <property type="gene ID" value="Pp3c15_7030"/>
</dbReference>
<reference evidence="2 4" key="1">
    <citation type="journal article" date="2008" name="Science">
        <title>The Physcomitrella genome reveals evolutionary insights into the conquest of land by plants.</title>
        <authorList>
            <person name="Rensing S."/>
            <person name="Lang D."/>
            <person name="Zimmer A."/>
            <person name="Terry A."/>
            <person name="Salamov A."/>
            <person name="Shapiro H."/>
            <person name="Nishiyama T."/>
            <person name="Perroud P.-F."/>
            <person name="Lindquist E."/>
            <person name="Kamisugi Y."/>
            <person name="Tanahashi T."/>
            <person name="Sakakibara K."/>
            <person name="Fujita T."/>
            <person name="Oishi K."/>
            <person name="Shin-I T."/>
            <person name="Kuroki Y."/>
            <person name="Toyoda A."/>
            <person name="Suzuki Y."/>
            <person name="Hashimoto A."/>
            <person name="Yamaguchi K."/>
            <person name="Sugano A."/>
            <person name="Kohara Y."/>
            <person name="Fujiyama A."/>
            <person name="Anterola A."/>
            <person name="Aoki S."/>
            <person name="Ashton N."/>
            <person name="Barbazuk W.B."/>
            <person name="Barker E."/>
            <person name="Bennetzen J."/>
            <person name="Bezanilla M."/>
            <person name="Blankenship R."/>
            <person name="Cho S.H."/>
            <person name="Dutcher S."/>
            <person name="Estelle M."/>
            <person name="Fawcett J.A."/>
            <person name="Gundlach H."/>
            <person name="Hanada K."/>
            <person name="Heyl A."/>
            <person name="Hicks K.A."/>
            <person name="Hugh J."/>
            <person name="Lohr M."/>
            <person name="Mayer K."/>
            <person name="Melkozernov A."/>
            <person name="Murata T."/>
            <person name="Nelson D."/>
            <person name="Pils B."/>
            <person name="Prigge M."/>
            <person name="Reiss B."/>
            <person name="Renner T."/>
            <person name="Rombauts S."/>
            <person name="Rushton P."/>
            <person name="Sanderfoot A."/>
            <person name="Schween G."/>
            <person name="Shiu S.-H."/>
            <person name="Stueber K."/>
            <person name="Theodoulou F.L."/>
            <person name="Tu H."/>
            <person name="Van de Peer Y."/>
            <person name="Verrier P.J."/>
            <person name="Waters E."/>
            <person name="Wood A."/>
            <person name="Yang L."/>
            <person name="Cove D."/>
            <person name="Cuming A."/>
            <person name="Hasebe M."/>
            <person name="Lucas S."/>
            <person name="Mishler D.B."/>
            <person name="Reski R."/>
            <person name="Grigoriev I."/>
            <person name="Quatrano R.S."/>
            <person name="Boore J.L."/>
        </authorList>
    </citation>
    <scope>NUCLEOTIDE SEQUENCE [LARGE SCALE GENOMIC DNA]</scope>
    <source>
        <strain evidence="3 4">cv. Gransden 2004</strain>
    </source>
</reference>
<protein>
    <recommendedName>
        <fullName evidence="5">Histone chaperone domain-containing protein</fullName>
    </recommendedName>
</protein>
<keyword evidence="4" id="KW-1185">Reference proteome</keyword>
<evidence type="ECO:0008006" key="5">
    <source>
        <dbReference type="Google" id="ProtNLM"/>
    </source>
</evidence>
<evidence type="ECO:0000313" key="3">
    <source>
        <dbReference type="EnsemblPlants" id="PAC:32928335.CDS.1"/>
    </source>
</evidence>
<feature type="compositionally biased region" description="Basic and acidic residues" evidence="1">
    <location>
        <begin position="16"/>
        <end position="44"/>
    </location>
</feature>
<evidence type="ECO:0000256" key="1">
    <source>
        <dbReference type="SAM" id="MobiDB-lite"/>
    </source>
</evidence>
<accession>A0A2K1JCA8</accession>
<feature type="compositionally biased region" description="Acidic residues" evidence="1">
    <location>
        <begin position="83"/>
        <end position="107"/>
    </location>
</feature>
<dbReference type="GeneID" id="112292417"/>